<dbReference type="Gene3D" id="3.40.50.12780">
    <property type="entry name" value="N-terminal domain of ligase-like"/>
    <property type="match status" value="1"/>
</dbReference>
<gene>
    <name evidence="7" type="ORF">GTS_50240</name>
</gene>
<comment type="caution">
    <text evidence="7">The sequence shown here is derived from an EMBL/GenBank/DDBJ whole genome shotgun (WGS) entry which is preliminary data.</text>
</comment>
<dbReference type="GO" id="GO:0070566">
    <property type="term" value="F:adenylyltransferase activity"/>
    <property type="evidence" value="ECO:0007669"/>
    <property type="project" value="TreeGrafter"/>
</dbReference>
<dbReference type="Pfam" id="PF23024">
    <property type="entry name" value="AMP-dom_DIP2-like"/>
    <property type="match status" value="1"/>
</dbReference>
<dbReference type="PROSITE" id="PS00455">
    <property type="entry name" value="AMP_BINDING"/>
    <property type="match status" value="1"/>
</dbReference>
<dbReference type="SUPFAM" id="SSF56801">
    <property type="entry name" value="Acetyl-CoA synthetase-like"/>
    <property type="match status" value="1"/>
</dbReference>
<dbReference type="CDD" id="cd05931">
    <property type="entry name" value="FAAL"/>
    <property type="match status" value="1"/>
</dbReference>
<dbReference type="InterPro" id="IPR042099">
    <property type="entry name" value="ANL_N_sf"/>
</dbReference>
<keyword evidence="2" id="KW-0436">Ligase</keyword>
<dbReference type="Gene3D" id="3.30.300.30">
    <property type="match status" value="1"/>
</dbReference>
<dbReference type="Pfam" id="PF00501">
    <property type="entry name" value="AMP-binding"/>
    <property type="match status" value="1"/>
</dbReference>
<dbReference type="GO" id="GO:0006633">
    <property type="term" value="P:fatty acid biosynthetic process"/>
    <property type="evidence" value="ECO:0007669"/>
    <property type="project" value="TreeGrafter"/>
</dbReference>
<proteinExistence type="inferred from homology"/>
<dbReference type="AlphaFoldDB" id="A0A4D4J9P8"/>
<dbReference type="GO" id="GO:0016874">
    <property type="term" value="F:ligase activity"/>
    <property type="evidence" value="ECO:0007669"/>
    <property type="project" value="UniProtKB-KW"/>
</dbReference>
<protein>
    <submittedName>
        <fullName evidence="7">Acyl-CoA synthetase</fullName>
    </submittedName>
</protein>
<evidence type="ECO:0000256" key="4">
    <source>
        <dbReference type="ARBA" id="ARBA00023098"/>
    </source>
</evidence>
<evidence type="ECO:0000256" key="3">
    <source>
        <dbReference type="ARBA" id="ARBA00022832"/>
    </source>
</evidence>
<feature type="domain" description="AMP-binding enzyme C-terminal" evidence="6">
    <location>
        <begin position="470"/>
        <end position="580"/>
    </location>
</feature>
<dbReference type="InterPro" id="IPR045851">
    <property type="entry name" value="AMP-bd_C_sf"/>
</dbReference>
<sequence>MRAKHQEATAVALSTLVDLCRARAAAEPDRRSFVFLADGVAESDSLTLAELDRKARAIAVVLRAAAAPGARALLSYPPGLDFHAAFFGCLYAGVIPVPVAALDGTRGNLKWTRVDSIAANSRSTLLLSTADGLARVHPLLKQTEVLAGLTVIATDEVDAGAAEEWTPPEITADTVAYLQYSSGSTGEPKGVVLTHANVLHNLSLIHDNLRRPADEDMPRPTAVTWLPLNYNLGLISGVLEPLFGRHDVRVMPAPVFVQRPFTWLRAISDLGRADSVAPNFGYEFCARRVTDAQRRTLDLGGWEMALVGGEPVRAGTLDRFCAAFAPVGFRRESLFPAYGLAESTLMVSGGPIGRGPVVLQVDRAGLAAGRVRPADPEGGGRPLVSCGQIHPALTVLAVHPSTGKPCGAEEIGEIVVSGPSVGAGYWNAPAATADAFAARLPDHPDRQFLRTGDLGVIRDGQLFVTGRAKELLIIAGANHYPHDIEATVQASHPAAGELRCCALSVDDGERERLVVLAEAAVPAQEAVLREVQRSIRRAVNAEHGLQVHEVILVRPGSLPFTTSGKIQRRQCQERYAAGEIPGRL</sequence>
<keyword evidence="4" id="KW-0443">Lipid metabolism</keyword>
<organism evidence="7 8">
    <name type="scientific">Gandjariella thermophila</name>
    <dbReference type="NCBI Taxonomy" id="1931992"/>
    <lineage>
        <taxon>Bacteria</taxon>
        <taxon>Bacillati</taxon>
        <taxon>Actinomycetota</taxon>
        <taxon>Actinomycetes</taxon>
        <taxon>Pseudonocardiales</taxon>
        <taxon>Pseudonocardiaceae</taxon>
        <taxon>Gandjariella</taxon>
    </lineage>
</organism>
<evidence type="ECO:0000256" key="2">
    <source>
        <dbReference type="ARBA" id="ARBA00022598"/>
    </source>
</evidence>
<dbReference type="InterPro" id="IPR025110">
    <property type="entry name" value="AMP-bd_C"/>
</dbReference>
<dbReference type="Proteomes" id="UP000298860">
    <property type="component" value="Unassembled WGS sequence"/>
</dbReference>
<dbReference type="PANTHER" id="PTHR22754:SF32">
    <property type="entry name" value="DISCO-INTERACTING PROTEIN 2"/>
    <property type="match status" value="1"/>
</dbReference>
<dbReference type="OrthoDB" id="3671040at2"/>
<feature type="domain" description="AMP-dependent synthetase/ligase" evidence="5">
    <location>
        <begin position="21"/>
        <end position="426"/>
    </location>
</feature>
<keyword evidence="8" id="KW-1185">Reference proteome</keyword>
<evidence type="ECO:0000259" key="6">
    <source>
        <dbReference type="Pfam" id="PF23024"/>
    </source>
</evidence>
<dbReference type="InterPro" id="IPR040097">
    <property type="entry name" value="FAAL/FAAC"/>
</dbReference>
<dbReference type="InterPro" id="IPR000873">
    <property type="entry name" value="AMP-dep_synth/lig_dom"/>
</dbReference>
<dbReference type="FunFam" id="3.40.50.12780:FF:000013">
    <property type="entry name" value="Long-chain-fatty-acid--AMP ligase FadD32"/>
    <property type="match status" value="1"/>
</dbReference>
<dbReference type="GO" id="GO:0005886">
    <property type="term" value="C:plasma membrane"/>
    <property type="evidence" value="ECO:0007669"/>
    <property type="project" value="TreeGrafter"/>
</dbReference>
<dbReference type="RefSeq" id="WP_137816342.1">
    <property type="nucleotide sequence ID" value="NZ_BJFL01000041.1"/>
</dbReference>
<dbReference type="PANTHER" id="PTHR22754">
    <property type="entry name" value="DISCO-INTERACTING PROTEIN 2 DIP2 -RELATED"/>
    <property type="match status" value="1"/>
</dbReference>
<evidence type="ECO:0000313" key="7">
    <source>
        <dbReference type="EMBL" id="GDY33391.1"/>
    </source>
</evidence>
<dbReference type="InterPro" id="IPR020845">
    <property type="entry name" value="AMP-binding_CS"/>
</dbReference>
<accession>A0A4D4J9P8</accession>
<keyword evidence="3" id="KW-0276">Fatty acid metabolism</keyword>
<evidence type="ECO:0000259" key="5">
    <source>
        <dbReference type="Pfam" id="PF00501"/>
    </source>
</evidence>
<dbReference type="EMBL" id="BJFL01000041">
    <property type="protein sequence ID" value="GDY33391.1"/>
    <property type="molecule type" value="Genomic_DNA"/>
</dbReference>
<name>A0A4D4J9P8_9PSEU</name>
<evidence type="ECO:0000256" key="1">
    <source>
        <dbReference type="ARBA" id="ARBA00006432"/>
    </source>
</evidence>
<comment type="similarity">
    <text evidence="1">Belongs to the ATP-dependent AMP-binding enzyme family.</text>
</comment>
<evidence type="ECO:0000313" key="8">
    <source>
        <dbReference type="Proteomes" id="UP000298860"/>
    </source>
</evidence>
<reference evidence="8" key="1">
    <citation type="submission" date="2019-04" db="EMBL/GenBank/DDBJ databases">
        <title>Draft genome sequence of Pseudonocardiaceae bacterium SL3-2-4.</title>
        <authorList>
            <person name="Ningsih F."/>
            <person name="Yokota A."/>
            <person name="Sakai Y."/>
            <person name="Nanatani K."/>
            <person name="Yabe S."/>
            <person name="Oetari A."/>
            <person name="Sjamsuridzal W."/>
        </authorList>
    </citation>
    <scope>NUCLEOTIDE SEQUENCE [LARGE SCALE GENOMIC DNA]</scope>
    <source>
        <strain evidence="8">SL3-2-4</strain>
    </source>
</reference>
<dbReference type="GO" id="GO:0071766">
    <property type="term" value="P:Actinobacterium-type cell wall biogenesis"/>
    <property type="evidence" value="ECO:0007669"/>
    <property type="project" value="UniProtKB-ARBA"/>
</dbReference>